<gene>
    <name evidence="4" type="ORF">FB567DRAFT_554376</name>
</gene>
<dbReference type="SMART" id="SM00212">
    <property type="entry name" value="UBCc"/>
    <property type="match status" value="1"/>
</dbReference>
<feature type="region of interest" description="Disordered" evidence="2">
    <location>
        <begin position="640"/>
        <end position="691"/>
    </location>
</feature>
<evidence type="ECO:0000313" key="5">
    <source>
        <dbReference type="Proteomes" id="UP000813461"/>
    </source>
</evidence>
<dbReference type="EMBL" id="JAGMVJ010000024">
    <property type="protein sequence ID" value="KAH7071732.1"/>
    <property type="molecule type" value="Genomic_DNA"/>
</dbReference>
<dbReference type="Gene3D" id="3.10.110.10">
    <property type="entry name" value="Ubiquitin Conjugating Enzyme"/>
    <property type="match status" value="1"/>
</dbReference>
<dbReference type="PROSITE" id="PS50127">
    <property type="entry name" value="UBC_2"/>
    <property type="match status" value="1"/>
</dbReference>
<evidence type="ECO:0000313" key="4">
    <source>
        <dbReference type="EMBL" id="KAH7071732.1"/>
    </source>
</evidence>
<keyword evidence="1" id="KW-0833">Ubl conjugation pathway</keyword>
<protein>
    <recommendedName>
        <fullName evidence="3">UBC core domain-containing protein</fullName>
    </recommendedName>
</protein>
<dbReference type="OrthoDB" id="109543at2759"/>
<dbReference type="InterPro" id="IPR050113">
    <property type="entry name" value="Ub_conjugating_enzyme"/>
</dbReference>
<dbReference type="InterPro" id="IPR016135">
    <property type="entry name" value="UBQ-conjugating_enzyme/RWD"/>
</dbReference>
<dbReference type="CDD" id="cd00195">
    <property type="entry name" value="UBCc_UEV"/>
    <property type="match status" value="1"/>
</dbReference>
<dbReference type="Pfam" id="PF00179">
    <property type="entry name" value="UQ_con"/>
    <property type="match status" value="1"/>
</dbReference>
<feature type="domain" description="UBC core" evidence="3">
    <location>
        <begin position="1"/>
        <end position="156"/>
    </location>
</feature>
<dbReference type="PANTHER" id="PTHR24067">
    <property type="entry name" value="UBIQUITIN-CONJUGATING ENZYME E2"/>
    <property type="match status" value="1"/>
</dbReference>
<evidence type="ECO:0000259" key="3">
    <source>
        <dbReference type="PROSITE" id="PS50127"/>
    </source>
</evidence>
<dbReference type="SUPFAM" id="SSF54495">
    <property type="entry name" value="UBC-like"/>
    <property type="match status" value="1"/>
</dbReference>
<keyword evidence="5" id="KW-1185">Reference proteome</keyword>
<comment type="caution">
    <text evidence="4">The sequence shown here is derived from an EMBL/GenBank/DDBJ whole genome shotgun (WGS) entry which is preliminary data.</text>
</comment>
<sequence>MTTTRASTAPKALERRLLSDIQEIQQDPYPNVHLHFEDANIRKACLIITPEDDDPLHLSMEFHNNYPLSAPTVTIQSRIQHPNVFGDYICATMLNTEEGWTPAYTLKGIVVQLLSFFCSDSLEQDHGGGAVNLAAYRNRITEQRRRYGEHFKQPDSFSCSVCGFGPSWTPPGTEDMDIDQTVATPQGPHSVNYLVHKKVVSKLFTLPDEVVLLLLAELETRDILALADAIPSIKSMVYSYDFIRVRELQCFCLKESFMDTKLGIGVAVVGGRRPTFRSEFDLLSQEAFFQHGVHRSIQGVSFDKWLPLPLSRRHWNQVKTNATACLKVIHDFAKMQSKEPGHVDVLYNFMNNIVVQFSADAEKGYNRPDSRSTLSHASEKAVEAYFGLFHLLLCLATEDVTIVTGANRMVQRFTAGPRSKTHFPDLGHVLVGALVSDAGLTEGLTFLVIKEAILRNVVWMLDTKGAGYAELAYLEPTNVSDYRLVNTFAASPTSYRLLMFLKLFSSAARPPKKTLVELREALFDTHGAPPPGMSAVMAQRIRKIRDIDNFPAFLAAMGIKDMPNKAEFTSFLRRTITDSVSAGYSCMPMSQSKLYMIRKVRERSVEIAEGVVITPALERWFEAGEKWYRNGWNGRPTFFPGHTSSSGGNMGNATGGNGERGRGSGGYGRGRAGFGGRGSWRGRGGGRGRGS</sequence>
<name>A0A8K0QWG3_9PLEO</name>
<proteinExistence type="predicted"/>
<organism evidence="4 5">
    <name type="scientific">Paraphoma chrysanthemicola</name>
    <dbReference type="NCBI Taxonomy" id="798071"/>
    <lineage>
        <taxon>Eukaryota</taxon>
        <taxon>Fungi</taxon>
        <taxon>Dikarya</taxon>
        <taxon>Ascomycota</taxon>
        <taxon>Pezizomycotina</taxon>
        <taxon>Dothideomycetes</taxon>
        <taxon>Pleosporomycetidae</taxon>
        <taxon>Pleosporales</taxon>
        <taxon>Pleosporineae</taxon>
        <taxon>Phaeosphaeriaceae</taxon>
        <taxon>Paraphoma</taxon>
    </lineage>
</organism>
<accession>A0A8K0QWG3</accession>
<evidence type="ECO:0000256" key="1">
    <source>
        <dbReference type="ARBA" id="ARBA00022786"/>
    </source>
</evidence>
<dbReference type="AlphaFoldDB" id="A0A8K0QWG3"/>
<feature type="compositionally biased region" description="Gly residues" evidence="2">
    <location>
        <begin position="648"/>
        <end position="683"/>
    </location>
</feature>
<dbReference type="Proteomes" id="UP000813461">
    <property type="component" value="Unassembled WGS sequence"/>
</dbReference>
<reference evidence="4" key="1">
    <citation type="journal article" date="2021" name="Nat. Commun.">
        <title>Genetic determinants of endophytism in the Arabidopsis root mycobiome.</title>
        <authorList>
            <person name="Mesny F."/>
            <person name="Miyauchi S."/>
            <person name="Thiergart T."/>
            <person name="Pickel B."/>
            <person name="Atanasova L."/>
            <person name="Karlsson M."/>
            <person name="Huettel B."/>
            <person name="Barry K.W."/>
            <person name="Haridas S."/>
            <person name="Chen C."/>
            <person name="Bauer D."/>
            <person name="Andreopoulos W."/>
            <person name="Pangilinan J."/>
            <person name="LaButti K."/>
            <person name="Riley R."/>
            <person name="Lipzen A."/>
            <person name="Clum A."/>
            <person name="Drula E."/>
            <person name="Henrissat B."/>
            <person name="Kohler A."/>
            <person name="Grigoriev I.V."/>
            <person name="Martin F.M."/>
            <person name="Hacquard S."/>
        </authorList>
    </citation>
    <scope>NUCLEOTIDE SEQUENCE</scope>
    <source>
        <strain evidence="4">MPI-SDFR-AT-0120</strain>
    </source>
</reference>
<evidence type="ECO:0000256" key="2">
    <source>
        <dbReference type="SAM" id="MobiDB-lite"/>
    </source>
</evidence>
<dbReference type="InterPro" id="IPR000608">
    <property type="entry name" value="UBC"/>
</dbReference>